<dbReference type="PANTHER" id="PTHR40267:SF1">
    <property type="entry name" value="BLR3294 PROTEIN"/>
    <property type="match status" value="1"/>
</dbReference>
<dbReference type="Pfam" id="PF17645">
    <property type="entry name" value="Amdase"/>
    <property type="match status" value="1"/>
</dbReference>
<accession>A0A1C5A982</accession>
<dbReference type="InterPro" id="IPR026286">
    <property type="entry name" value="MaiA/AMDase"/>
</dbReference>
<dbReference type="PANTHER" id="PTHR40267">
    <property type="entry name" value="BLR3294 PROTEIN"/>
    <property type="match status" value="1"/>
</dbReference>
<keyword evidence="1" id="KW-0413">Isomerase</keyword>
<sequence length="244" mass="25554">MADTPTHRDPQWTHRLGFLVPSVNTVIERDLRLSLPATVSAHVARMSIIRDTPEQLAALADSVPEAATMLSHAAVDSIVFACTSGSLYHGLGYDAEITERITAASGVPASTTSTAVVAALRSLGLSRVVLVTPYEPWLDELVVAFLGAHGIEVTATAGPALPDPLDTASVPPEEIAAAVVDPGAADGVFISCTAFRGLEAARVLRGRFGLPVVSSNEATCWEGLRLAGRAPDTFPLDGYADLCR</sequence>
<dbReference type="PIRSF" id="PIRSF015736">
    <property type="entry name" value="MI"/>
    <property type="match status" value="1"/>
</dbReference>
<dbReference type="GO" id="GO:0016853">
    <property type="term" value="F:isomerase activity"/>
    <property type="evidence" value="ECO:0007669"/>
    <property type="project" value="UniProtKB-KW"/>
</dbReference>
<dbReference type="RefSeq" id="WP_157749058.1">
    <property type="nucleotide sequence ID" value="NZ_LT607413.1"/>
</dbReference>
<organism evidence="1 2">
    <name type="scientific">Micromonospora echinospora</name>
    <name type="common">Micromonospora purpurea</name>
    <dbReference type="NCBI Taxonomy" id="1877"/>
    <lineage>
        <taxon>Bacteria</taxon>
        <taxon>Bacillati</taxon>
        <taxon>Actinomycetota</taxon>
        <taxon>Actinomycetes</taxon>
        <taxon>Micromonosporales</taxon>
        <taxon>Micromonosporaceae</taxon>
        <taxon>Micromonospora</taxon>
    </lineage>
</organism>
<name>A0A1C5A982_MICEC</name>
<dbReference type="AlphaFoldDB" id="A0A1C5A982"/>
<dbReference type="EMBL" id="LT607413">
    <property type="protein sequence ID" value="SCF41803.1"/>
    <property type="molecule type" value="Genomic_DNA"/>
</dbReference>
<evidence type="ECO:0000313" key="2">
    <source>
        <dbReference type="Proteomes" id="UP000198253"/>
    </source>
</evidence>
<dbReference type="InParanoid" id="A0A1C5A982"/>
<gene>
    <name evidence="1" type="ORF">GA0070618_6573</name>
</gene>
<dbReference type="Gene3D" id="3.40.50.12500">
    <property type="match status" value="1"/>
</dbReference>
<protein>
    <submittedName>
        <fullName evidence="1">Maleate isomerase</fullName>
    </submittedName>
</protein>
<dbReference type="Proteomes" id="UP000198253">
    <property type="component" value="Chromosome I"/>
</dbReference>
<keyword evidence="2" id="KW-1185">Reference proteome</keyword>
<reference evidence="2" key="1">
    <citation type="submission" date="2016-06" db="EMBL/GenBank/DDBJ databases">
        <authorList>
            <person name="Varghese N."/>
            <person name="Submissions Spin"/>
        </authorList>
    </citation>
    <scope>NUCLEOTIDE SEQUENCE [LARGE SCALE GENOMIC DNA]</scope>
    <source>
        <strain evidence="2">DSM 43816</strain>
    </source>
</reference>
<proteinExistence type="predicted"/>
<dbReference type="InterPro" id="IPR053714">
    <property type="entry name" value="Iso_Racemase_Enz_sf"/>
</dbReference>
<evidence type="ECO:0000313" key="1">
    <source>
        <dbReference type="EMBL" id="SCF41803.1"/>
    </source>
</evidence>